<dbReference type="EMBL" id="JNBS01000844">
    <property type="protein sequence ID" value="OQS03565.1"/>
    <property type="molecule type" value="Genomic_DNA"/>
</dbReference>
<protein>
    <recommendedName>
        <fullName evidence="1">Protein kinase domain-containing protein</fullName>
    </recommendedName>
</protein>
<dbReference type="PANTHER" id="PTHR44329">
    <property type="entry name" value="SERINE/THREONINE-PROTEIN KINASE TNNI3K-RELATED"/>
    <property type="match status" value="1"/>
</dbReference>
<dbReference type="InterPro" id="IPR000719">
    <property type="entry name" value="Prot_kinase_dom"/>
</dbReference>
<proteinExistence type="predicted"/>
<reference evidence="2 3" key="1">
    <citation type="journal article" date="2014" name="Genome Biol. Evol.">
        <title>The secreted proteins of Achlya hypogyna and Thraustotheca clavata identify the ancestral oomycete secretome and reveal gene acquisitions by horizontal gene transfer.</title>
        <authorList>
            <person name="Misner I."/>
            <person name="Blouin N."/>
            <person name="Leonard G."/>
            <person name="Richards T.A."/>
            <person name="Lane C.E."/>
        </authorList>
    </citation>
    <scope>NUCLEOTIDE SEQUENCE [LARGE SCALE GENOMIC DNA]</scope>
    <source>
        <strain evidence="2 3">ATCC 34112</strain>
    </source>
</reference>
<dbReference type="Proteomes" id="UP000243217">
    <property type="component" value="Unassembled WGS sequence"/>
</dbReference>
<name>A0A1V9ZZW3_9STRA</name>
<evidence type="ECO:0000259" key="1">
    <source>
        <dbReference type="PROSITE" id="PS50011"/>
    </source>
</evidence>
<dbReference type="AlphaFoldDB" id="A0A1V9ZZW3"/>
<dbReference type="InterPro" id="IPR051681">
    <property type="entry name" value="Ser/Thr_Kinases-Pseudokinases"/>
</dbReference>
<dbReference type="PROSITE" id="PS50011">
    <property type="entry name" value="PROTEIN_KINASE_DOM"/>
    <property type="match status" value="1"/>
</dbReference>
<feature type="domain" description="Protein kinase" evidence="1">
    <location>
        <begin position="1"/>
        <end position="101"/>
    </location>
</feature>
<dbReference type="GO" id="GO:0004674">
    <property type="term" value="F:protein serine/threonine kinase activity"/>
    <property type="evidence" value="ECO:0007669"/>
    <property type="project" value="TreeGrafter"/>
</dbReference>
<organism evidence="2 3">
    <name type="scientific">Thraustotheca clavata</name>
    <dbReference type="NCBI Taxonomy" id="74557"/>
    <lineage>
        <taxon>Eukaryota</taxon>
        <taxon>Sar</taxon>
        <taxon>Stramenopiles</taxon>
        <taxon>Oomycota</taxon>
        <taxon>Saprolegniomycetes</taxon>
        <taxon>Saprolegniales</taxon>
        <taxon>Achlyaceae</taxon>
        <taxon>Thraustotheca</taxon>
    </lineage>
</organism>
<accession>A0A1V9ZZW3</accession>
<gene>
    <name evidence="2" type="ORF">THRCLA_21131</name>
</gene>
<evidence type="ECO:0000313" key="3">
    <source>
        <dbReference type="Proteomes" id="UP000243217"/>
    </source>
</evidence>
<comment type="caution">
    <text evidence="2">The sequence shown here is derived from an EMBL/GenBank/DDBJ whole genome shotgun (WGS) entry which is preliminary data.</text>
</comment>
<dbReference type="GO" id="GO:0005524">
    <property type="term" value="F:ATP binding"/>
    <property type="evidence" value="ECO:0007669"/>
    <property type="project" value="InterPro"/>
</dbReference>
<evidence type="ECO:0000313" key="2">
    <source>
        <dbReference type="EMBL" id="OQS03565.1"/>
    </source>
</evidence>
<dbReference type="OrthoDB" id="10261027at2759"/>
<dbReference type="InterPro" id="IPR011009">
    <property type="entry name" value="Kinase-like_dom_sf"/>
</dbReference>
<dbReference type="PANTHER" id="PTHR44329:SF214">
    <property type="entry name" value="PROTEIN KINASE DOMAIN-CONTAINING PROTEIN"/>
    <property type="match status" value="1"/>
</dbReference>
<dbReference type="Pfam" id="PF00069">
    <property type="entry name" value="Pkinase"/>
    <property type="match status" value="1"/>
</dbReference>
<keyword evidence="3" id="KW-1185">Reference proteome</keyword>
<dbReference type="SUPFAM" id="SSF56112">
    <property type="entry name" value="Protein kinase-like (PK-like)"/>
    <property type="match status" value="1"/>
</dbReference>
<sequence length="148" mass="16917">MTIAAGTLWWTAPENPKEIIDYAADIYSFGVVLTQLDTLELPYHNVNLSNFAIMSSVLDGTLRPVDSCEPWYKNLVDKCLDRDPNKRPTAMEIVLILSARFKTKAKISFSDVASTQVDRLKQLMQESIQRKSLPWFQDHCLKQRLNAN</sequence>
<dbReference type="Gene3D" id="1.10.510.10">
    <property type="entry name" value="Transferase(Phosphotransferase) domain 1"/>
    <property type="match status" value="1"/>
</dbReference>